<dbReference type="Pfam" id="PF01844">
    <property type="entry name" value="HNH"/>
    <property type="match status" value="1"/>
</dbReference>
<comment type="similarity">
    <text evidence="1">Belongs to the Rv1128c/1148c/1588c/1702c/1945/3466 family.</text>
</comment>
<protein>
    <submittedName>
        <fullName evidence="4">HNH endonuclease</fullName>
    </submittedName>
</protein>
<dbReference type="GO" id="GO:0004519">
    <property type="term" value="F:endonuclease activity"/>
    <property type="evidence" value="ECO:0007669"/>
    <property type="project" value="UniProtKB-KW"/>
</dbReference>
<dbReference type="SMART" id="SM00507">
    <property type="entry name" value="HNHc"/>
    <property type="match status" value="1"/>
</dbReference>
<name>A0A4Q8AFF7_9MICC</name>
<dbReference type="OrthoDB" id="5197219at2"/>
<evidence type="ECO:0000259" key="3">
    <source>
        <dbReference type="SMART" id="SM00507"/>
    </source>
</evidence>
<dbReference type="GO" id="GO:0003676">
    <property type="term" value="F:nucleic acid binding"/>
    <property type="evidence" value="ECO:0007669"/>
    <property type="project" value="InterPro"/>
</dbReference>
<comment type="caution">
    <text evidence="4">The sequence shown here is derived from an EMBL/GenBank/DDBJ whole genome shotgun (WGS) entry which is preliminary data.</text>
</comment>
<accession>A0A4Q8AFF7</accession>
<dbReference type="Gene3D" id="1.10.30.50">
    <property type="match status" value="1"/>
</dbReference>
<dbReference type="InterPro" id="IPR003870">
    <property type="entry name" value="DUF222"/>
</dbReference>
<reference evidence="4 5" key="1">
    <citation type="submission" date="2019-02" db="EMBL/GenBank/DDBJ databases">
        <title>Sequencing the genomes of 1000 actinobacteria strains.</title>
        <authorList>
            <person name="Klenk H.-P."/>
        </authorList>
    </citation>
    <scope>NUCLEOTIDE SEQUENCE [LARGE SCALE GENOMIC DNA]</scope>
    <source>
        <strain evidence="4 5">DSM 17364</strain>
    </source>
</reference>
<dbReference type="RefSeq" id="WP_130451531.1">
    <property type="nucleotide sequence ID" value="NZ_SHLA01000001.1"/>
</dbReference>
<evidence type="ECO:0000256" key="1">
    <source>
        <dbReference type="ARBA" id="ARBA00023450"/>
    </source>
</evidence>
<dbReference type="Proteomes" id="UP000292685">
    <property type="component" value="Unassembled WGS sequence"/>
</dbReference>
<feature type="domain" description="HNH nuclease" evidence="3">
    <location>
        <begin position="473"/>
        <end position="525"/>
    </location>
</feature>
<dbReference type="InterPro" id="IPR002711">
    <property type="entry name" value="HNH"/>
</dbReference>
<gene>
    <name evidence="4" type="ORF">EV380_2659</name>
</gene>
<evidence type="ECO:0000313" key="4">
    <source>
        <dbReference type="EMBL" id="RZU63052.1"/>
    </source>
</evidence>
<feature type="region of interest" description="Disordered" evidence="2">
    <location>
        <begin position="1"/>
        <end position="22"/>
    </location>
</feature>
<dbReference type="Pfam" id="PF02720">
    <property type="entry name" value="DUF222"/>
    <property type="match status" value="1"/>
</dbReference>
<keyword evidence="4" id="KW-0255">Endonuclease</keyword>
<proteinExistence type="inferred from homology"/>
<keyword evidence="4" id="KW-0378">Hydrolase</keyword>
<dbReference type="CDD" id="cd00085">
    <property type="entry name" value="HNHc"/>
    <property type="match status" value="1"/>
</dbReference>
<dbReference type="InterPro" id="IPR003615">
    <property type="entry name" value="HNH_nuc"/>
</dbReference>
<dbReference type="GO" id="GO:0008270">
    <property type="term" value="F:zinc ion binding"/>
    <property type="evidence" value="ECO:0007669"/>
    <property type="project" value="InterPro"/>
</dbReference>
<keyword evidence="5" id="KW-1185">Reference proteome</keyword>
<keyword evidence="4" id="KW-0540">Nuclease</keyword>
<dbReference type="EMBL" id="SHLA01000001">
    <property type="protein sequence ID" value="RZU63052.1"/>
    <property type="molecule type" value="Genomic_DNA"/>
</dbReference>
<evidence type="ECO:0000256" key="2">
    <source>
        <dbReference type="SAM" id="MobiDB-lite"/>
    </source>
</evidence>
<evidence type="ECO:0000313" key="5">
    <source>
        <dbReference type="Proteomes" id="UP000292685"/>
    </source>
</evidence>
<sequence>MDSPRKRREETGGTAIERTASGSPLLLVHRRRPWQQALASAGADYADAQTADGCGPGPADSASARPGIEALAVLADQLDPAVLLDFSEDLHRFAAACGHEAIARLEEQAQKEIPAHLDEVKALSDGMEISVMTGQLRERATVQVVAQQVAVARDCTLQGAARDVERARILRQNVPAVLEALAQGRVGSAHARTMVDLSRKIEPERPEPPCSGDLEAVETFDQQVIEAELECRDRRRDLCDSLLEKAPGRTPSSIRRTGTRLLNRLLDTSASQRYAVERRNRNIRITPGENGMCHLHAYIPSLAGEAIERRLAELATLHTDPAIDRAIADRYPDDEPEAPVDERTRSQVRADAFVELLLAGPRGSGLENIAPEVAITIPATVFPGLAGLAPQPGIQRSAAAQPAPEPVPGERFDDGPQLPVGAVAPEAEMLGAFDPADLAAVLPNSTTWTRLITDPWTGAMVALDTDQYRPTAAMKRALALRDRTCRVPGCGRRATACEPDHVIEWQDGGTTSLDNLVSVCKRCHRLKSWGLLRLTLTSDGTVQATTWWDQQRAGTPDAPWDTPAEPVGDTGPFTSRHAMSPAETVLLRGLSRHLEWVNRRAIGYSITNLPPTIKERHKRRVRKIRDLHGNAPDNRETITSARLIAADQRGASTARTMSHLGYTRDEQADFRRGASSASSYPDWLGWTDESTG</sequence>
<dbReference type="AlphaFoldDB" id="A0A4Q8AFF7"/>
<organism evidence="4 5">
    <name type="scientific">Zhihengliuella halotolerans</name>
    <dbReference type="NCBI Taxonomy" id="370736"/>
    <lineage>
        <taxon>Bacteria</taxon>
        <taxon>Bacillati</taxon>
        <taxon>Actinomycetota</taxon>
        <taxon>Actinomycetes</taxon>
        <taxon>Micrococcales</taxon>
        <taxon>Micrococcaceae</taxon>
        <taxon>Zhihengliuella</taxon>
    </lineage>
</organism>